<evidence type="ECO:0000259" key="4">
    <source>
        <dbReference type="PROSITE" id="PS50043"/>
    </source>
</evidence>
<dbReference type="AlphaFoldDB" id="A0AAE3XM46"/>
<protein>
    <submittedName>
        <fullName evidence="5">DNA-binding CsgD family transcriptional regulator</fullName>
    </submittedName>
</protein>
<dbReference type="InterPro" id="IPR036388">
    <property type="entry name" value="WH-like_DNA-bd_sf"/>
</dbReference>
<dbReference type="Proteomes" id="UP001185092">
    <property type="component" value="Unassembled WGS sequence"/>
</dbReference>
<dbReference type="GO" id="GO:0003677">
    <property type="term" value="F:DNA binding"/>
    <property type="evidence" value="ECO:0007669"/>
    <property type="project" value="UniProtKB-KW"/>
</dbReference>
<dbReference type="PANTHER" id="PTHR44688:SF16">
    <property type="entry name" value="DNA-BINDING TRANSCRIPTIONAL ACTIVATOR DEVR_DOSR"/>
    <property type="match status" value="1"/>
</dbReference>
<evidence type="ECO:0000256" key="2">
    <source>
        <dbReference type="ARBA" id="ARBA00023125"/>
    </source>
</evidence>
<dbReference type="Gene3D" id="1.10.10.10">
    <property type="entry name" value="Winged helix-like DNA-binding domain superfamily/Winged helix DNA-binding domain"/>
    <property type="match status" value="1"/>
</dbReference>
<organism evidence="5 6">
    <name type="scientific">Aureibacter tunicatorum</name>
    <dbReference type="NCBI Taxonomy" id="866807"/>
    <lineage>
        <taxon>Bacteria</taxon>
        <taxon>Pseudomonadati</taxon>
        <taxon>Bacteroidota</taxon>
        <taxon>Cytophagia</taxon>
        <taxon>Cytophagales</taxon>
        <taxon>Persicobacteraceae</taxon>
        <taxon>Aureibacter</taxon>
    </lineage>
</organism>
<keyword evidence="2 5" id="KW-0238">DNA-binding</keyword>
<evidence type="ECO:0000256" key="3">
    <source>
        <dbReference type="ARBA" id="ARBA00023163"/>
    </source>
</evidence>
<keyword evidence="6" id="KW-1185">Reference proteome</keyword>
<evidence type="ECO:0000313" key="6">
    <source>
        <dbReference type="Proteomes" id="UP001185092"/>
    </source>
</evidence>
<dbReference type="GO" id="GO:0006355">
    <property type="term" value="P:regulation of DNA-templated transcription"/>
    <property type="evidence" value="ECO:0007669"/>
    <property type="project" value="InterPro"/>
</dbReference>
<reference evidence="5" key="1">
    <citation type="submission" date="2023-07" db="EMBL/GenBank/DDBJ databases">
        <title>Genomic Encyclopedia of Type Strains, Phase IV (KMG-IV): sequencing the most valuable type-strain genomes for metagenomic binning, comparative biology and taxonomic classification.</title>
        <authorList>
            <person name="Goeker M."/>
        </authorList>
    </citation>
    <scope>NUCLEOTIDE SEQUENCE</scope>
    <source>
        <strain evidence="5">DSM 26174</strain>
    </source>
</reference>
<dbReference type="Pfam" id="PF00196">
    <property type="entry name" value="GerE"/>
    <property type="match status" value="1"/>
</dbReference>
<dbReference type="InterPro" id="IPR016032">
    <property type="entry name" value="Sig_transdc_resp-reg_C-effctor"/>
</dbReference>
<comment type="caution">
    <text evidence="5">The sequence shown here is derived from an EMBL/GenBank/DDBJ whole genome shotgun (WGS) entry which is preliminary data.</text>
</comment>
<dbReference type="SMART" id="SM00421">
    <property type="entry name" value="HTH_LUXR"/>
    <property type="match status" value="1"/>
</dbReference>
<gene>
    <name evidence="5" type="ORF">HNQ88_001521</name>
</gene>
<evidence type="ECO:0000256" key="1">
    <source>
        <dbReference type="ARBA" id="ARBA00023015"/>
    </source>
</evidence>
<dbReference type="Gene3D" id="3.30.450.20">
    <property type="entry name" value="PAS domain"/>
    <property type="match status" value="1"/>
</dbReference>
<keyword evidence="3" id="KW-0804">Transcription</keyword>
<dbReference type="RefSeq" id="WP_309937995.1">
    <property type="nucleotide sequence ID" value="NZ_AP025305.1"/>
</dbReference>
<feature type="domain" description="HTH luxR-type" evidence="4">
    <location>
        <begin position="192"/>
        <end position="257"/>
    </location>
</feature>
<dbReference type="PROSITE" id="PS00622">
    <property type="entry name" value="HTH_LUXR_1"/>
    <property type="match status" value="1"/>
</dbReference>
<proteinExistence type="predicted"/>
<dbReference type="EMBL" id="JAVDQD010000002">
    <property type="protein sequence ID" value="MDR6238484.1"/>
    <property type="molecule type" value="Genomic_DNA"/>
</dbReference>
<accession>A0AAE3XM46</accession>
<evidence type="ECO:0000313" key="5">
    <source>
        <dbReference type="EMBL" id="MDR6238484.1"/>
    </source>
</evidence>
<dbReference type="PANTHER" id="PTHR44688">
    <property type="entry name" value="DNA-BINDING TRANSCRIPTIONAL ACTIVATOR DEVR_DOSR"/>
    <property type="match status" value="1"/>
</dbReference>
<sequence>MEKIYYKHFFDLNNAKYDFEEAPYEEIEKHIQNIQQMESLLPASQSFYMLIDMGRKNIPYVSSNIKHCLSINTDNLKIPGTEEWIKNVFAEDRLPWIELVEKLYEKAKETVPASQYMNCAYTWNYRFNSSGKTFNLISHYTPLILNANNEHVLGLSHISILDVKFFKEVSGSLMCLNEHNAYETLCLISNPQVIDFKSLTNREKIIVKCLACGESAQDISDKLHISIHTVYTHCKNIYKKLEINSSGELVSFYKNNPFCFEDLGN</sequence>
<dbReference type="CDD" id="cd06170">
    <property type="entry name" value="LuxR_C_like"/>
    <property type="match status" value="1"/>
</dbReference>
<name>A0AAE3XM46_9BACT</name>
<dbReference type="PROSITE" id="PS50043">
    <property type="entry name" value="HTH_LUXR_2"/>
    <property type="match status" value="1"/>
</dbReference>
<keyword evidence="1" id="KW-0805">Transcription regulation</keyword>
<dbReference type="SUPFAM" id="SSF46894">
    <property type="entry name" value="C-terminal effector domain of the bipartite response regulators"/>
    <property type="match status" value="1"/>
</dbReference>
<dbReference type="InterPro" id="IPR000792">
    <property type="entry name" value="Tscrpt_reg_LuxR_C"/>
</dbReference>
<dbReference type="PRINTS" id="PR00038">
    <property type="entry name" value="HTHLUXR"/>
</dbReference>